<dbReference type="GO" id="GO:0003677">
    <property type="term" value="F:DNA binding"/>
    <property type="evidence" value="ECO:0007669"/>
    <property type="project" value="UniProtKB-KW"/>
</dbReference>
<keyword evidence="2" id="KW-0238">DNA-binding</keyword>
<dbReference type="PANTHER" id="PTHR43132:SF8">
    <property type="entry name" value="HTH-TYPE TRANSCRIPTIONAL REGULATOR KMTR"/>
    <property type="match status" value="1"/>
</dbReference>
<evidence type="ECO:0000256" key="3">
    <source>
        <dbReference type="ARBA" id="ARBA00023163"/>
    </source>
</evidence>
<dbReference type="PANTHER" id="PTHR43132">
    <property type="entry name" value="ARSENICAL RESISTANCE OPERON REPRESSOR ARSR-RELATED"/>
    <property type="match status" value="1"/>
</dbReference>
<evidence type="ECO:0000259" key="4">
    <source>
        <dbReference type="SMART" id="SM00418"/>
    </source>
</evidence>
<dbReference type="Gene3D" id="1.10.10.10">
    <property type="entry name" value="Winged helix-like DNA-binding domain superfamily/Winged helix DNA-binding domain"/>
    <property type="match status" value="1"/>
</dbReference>
<organism evidence="5 6">
    <name type="scientific">Streptomyces formicae</name>
    <dbReference type="NCBI Taxonomy" id="1616117"/>
    <lineage>
        <taxon>Bacteria</taxon>
        <taxon>Bacillati</taxon>
        <taxon>Actinomycetota</taxon>
        <taxon>Actinomycetes</taxon>
        <taxon>Kitasatosporales</taxon>
        <taxon>Streptomycetaceae</taxon>
        <taxon>Streptomyces</taxon>
    </lineage>
</organism>
<name>A0A291Q1U1_9ACTN</name>
<reference evidence="5 6" key="1">
    <citation type="submission" date="2017-08" db="EMBL/GenBank/DDBJ databases">
        <title>Complete Genome Sequence of Streptomyces formicae KY5, the formicamycin producer.</title>
        <authorList>
            <person name="Holmes N.A."/>
            <person name="Devine R."/>
            <person name="Qin Z."/>
            <person name="Seipke R.F."/>
            <person name="Wilkinson B."/>
            <person name="Hutchings M.I."/>
        </authorList>
    </citation>
    <scope>NUCLEOTIDE SEQUENCE [LARGE SCALE GENOMIC DNA]</scope>
    <source>
        <strain evidence="5 6">KY5</strain>
    </source>
</reference>
<evidence type="ECO:0000313" key="5">
    <source>
        <dbReference type="EMBL" id="ATL25679.1"/>
    </source>
</evidence>
<dbReference type="GO" id="GO:0003700">
    <property type="term" value="F:DNA-binding transcription factor activity"/>
    <property type="evidence" value="ECO:0007669"/>
    <property type="project" value="InterPro"/>
</dbReference>
<keyword evidence="1" id="KW-0805">Transcription regulation</keyword>
<dbReference type="InterPro" id="IPR051011">
    <property type="entry name" value="Metal_resp_trans_reg"/>
</dbReference>
<dbReference type="InterPro" id="IPR011991">
    <property type="entry name" value="ArsR-like_HTH"/>
</dbReference>
<dbReference type="Pfam" id="PF12840">
    <property type="entry name" value="HTH_20"/>
    <property type="match status" value="1"/>
</dbReference>
<keyword evidence="6" id="KW-1185">Reference proteome</keyword>
<dbReference type="InterPro" id="IPR001845">
    <property type="entry name" value="HTH_ArsR_DNA-bd_dom"/>
</dbReference>
<dbReference type="SUPFAM" id="SSF46785">
    <property type="entry name" value="Winged helix' DNA-binding domain"/>
    <property type="match status" value="1"/>
</dbReference>
<protein>
    <submittedName>
        <fullName evidence="5">Regulatory protein</fullName>
    </submittedName>
</protein>
<dbReference type="SMART" id="SM00418">
    <property type="entry name" value="HTH_ARSR"/>
    <property type="match status" value="1"/>
</dbReference>
<sequence>MTPLPVQTVSVVGVPVEGWKVQRIHFTVEDLARTRLSPTLGPVAETVFALGMLGRAGTAPHLRWRSRLAKHLRQHTALSGLLTSPQSRVRAPGDLLCLVDRAPEADDKALRALGLSRKEALAAVWDVWHRAVAPYWNRVLNQLECECNARGRITMSGGVDRLLETLHSKILWRSPVLEVPGPDRDVHLNGQGLVLVPSLFLTHQPGILIRSEPESGNAALVFAVSPDFPQAAGLWDEPDHTLQALRALVGRTRAAALQALTVACTTSELAERLGISSAGASQHTSILRESGLITTHRNRNTVLHTVTPLGMALLGVQIKEAVAPGPWGSVESQLPAA</sequence>
<dbReference type="InterPro" id="IPR036388">
    <property type="entry name" value="WH-like_DNA-bd_sf"/>
</dbReference>
<dbReference type="Proteomes" id="UP000221011">
    <property type="component" value="Chromosome"/>
</dbReference>
<dbReference type="KEGG" id="sfk:KY5_0661c"/>
<evidence type="ECO:0000313" key="6">
    <source>
        <dbReference type="Proteomes" id="UP000221011"/>
    </source>
</evidence>
<evidence type="ECO:0000256" key="2">
    <source>
        <dbReference type="ARBA" id="ARBA00023125"/>
    </source>
</evidence>
<proteinExistence type="predicted"/>
<dbReference type="CDD" id="cd00090">
    <property type="entry name" value="HTH_ARSR"/>
    <property type="match status" value="1"/>
</dbReference>
<accession>A0A291Q1U1</accession>
<keyword evidence="3" id="KW-0804">Transcription</keyword>
<dbReference type="EMBL" id="CP022685">
    <property type="protein sequence ID" value="ATL25679.1"/>
    <property type="molecule type" value="Genomic_DNA"/>
</dbReference>
<evidence type="ECO:0000256" key="1">
    <source>
        <dbReference type="ARBA" id="ARBA00023015"/>
    </source>
</evidence>
<dbReference type="InterPro" id="IPR036390">
    <property type="entry name" value="WH_DNA-bd_sf"/>
</dbReference>
<feature type="domain" description="HTH arsR-type" evidence="4">
    <location>
        <begin position="243"/>
        <end position="314"/>
    </location>
</feature>
<dbReference type="AlphaFoldDB" id="A0A291Q1U1"/>
<gene>
    <name evidence="5" type="ORF">KY5_0661c</name>
</gene>